<dbReference type="Pfam" id="PF00931">
    <property type="entry name" value="NB-ARC"/>
    <property type="match status" value="1"/>
</dbReference>
<evidence type="ECO:0000259" key="6">
    <source>
        <dbReference type="Pfam" id="PF00931"/>
    </source>
</evidence>
<dbReference type="GO" id="GO:0016787">
    <property type="term" value="F:hydrolase activity"/>
    <property type="evidence" value="ECO:0007669"/>
    <property type="project" value="UniProtKB-KW"/>
</dbReference>
<dbReference type="InterPro" id="IPR027417">
    <property type="entry name" value="P-loop_NTPase"/>
</dbReference>
<dbReference type="InterPro" id="IPR041118">
    <property type="entry name" value="Rx_N"/>
</dbReference>
<keyword evidence="3" id="KW-0611">Plant defense</keyword>
<dbReference type="GO" id="GO:0043531">
    <property type="term" value="F:ADP binding"/>
    <property type="evidence" value="ECO:0007669"/>
    <property type="project" value="InterPro"/>
</dbReference>
<organism evidence="8 9">
    <name type="scientific">Rosa chinensis</name>
    <name type="common">China rose</name>
    <dbReference type="NCBI Taxonomy" id="74649"/>
    <lineage>
        <taxon>Eukaryota</taxon>
        <taxon>Viridiplantae</taxon>
        <taxon>Streptophyta</taxon>
        <taxon>Embryophyta</taxon>
        <taxon>Tracheophyta</taxon>
        <taxon>Spermatophyta</taxon>
        <taxon>Magnoliopsida</taxon>
        <taxon>eudicotyledons</taxon>
        <taxon>Gunneridae</taxon>
        <taxon>Pentapetalae</taxon>
        <taxon>rosids</taxon>
        <taxon>fabids</taxon>
        <taxon>Rosales</taxon>
        <taxon>Rosaceae</taxon>
        <taxon>Rosoideae</taxon>
        <taxon>Rosoideae incertae sedis</taxon>
        <taxon>Rosa</taxon>
    </lineage>
</organism>
<evidence type="ECO:0000313" key="8">
    <source>
        <dbReference type="EMBL" id="PRQ32284.1"/>
    </source>
</evidence>
<feature type="domain" description="NB-ARC" evidence="6">
    <location>
        <begin position="177"/>
        <end position="348"/>
    </location>
</feature>
<evidence type="ECO:0000256" key="5">
    <source>
        <dbReference type="SAM" id="SignalP"/>
    </source>
</evidence>
<evidence type="ECO:0000256" key="2">
    <source>
        <dbReference type="ARBA" id="ARBA00022741"/>
    </source>
</evidence>
<dbReference type="Gramene" id="PRQ32284">
    <property type="protein sequence ID" value="PRQ32284"/>
    <property type="gene ID" value="RchiOBHm_Chr5g0044651"/>
</dbReference>
<dbReference type="Pfam" id="PF18052">
    <property type="entry name" value="Rx_N"/>
    <property type="match status" value="1"/>
</dbReference>
<protein>
    <submittedName>
        <fullName evidence="8">Putative P-loop containing nucleoside triphosphate hydrolase</fullName>
    </submittedName>
</protein>
<gene>
    <name evidence="8" type="ORF">RchiOBHm_Chr5g0044651</name>
</gene>
<evidence type="ECO:0000259" key="7">
    <source>
        <dbReference type="Pfam" id="PF18052"/>
    </source>
</evidence>
<evidence type="ECO:0000313" key="9">
    <source>
        <dbReference type="Proteomes" id="UP000238479"/>
    </source>
</evidence>
<dbReference type="PRINTS" id="PR00364">
    <property type="entry name" value="DISEASERSIST"/>
</dbReference>
<dbReference type="Gene3D" id="3.40.50.300">
    <property type="entry name" value="P-loop containing nucleotide triphosphate hydrolases"/>
    <property type="match status" value="1"/>
</dbReference>
<feature type="chain" id="PRO_5015198799" evidence="5">
    <location>
        <begin position="17"/>
        <end position="394"/>
    </location>
</feature>
<evidence type="ECO:0000256" key="3">
    <source>
        <dbReference type="ARBA" id="ARBA00022821"/>
    </source>
</evidence>
<dbReference type="Gene3D" id="1.10.8.430">
    <property type="entry name" value="Helical domain of apoptotic protease-activating factors"/>
    <property type="match status" value="1"/>
</dbReference>
<dbReference type="Proteomes" id="UP000238479">
    <property type="component" value="Chromosome 5"/>
</dbReference>
<keyword evidence="2" id="KW-0547">Nucleotide-binding</keyword>
<feature type="signal peptide" evidence="5">
    <location>
        <begin position="1"/>
        <end position="16"/>
    </location>
</feature>
<feature type="domain" description="Disease resistance N-terminal" evidence="7">
    <location>
        <begin position="10"/>
        <end position="102"/>
    </location>
</feature>
<proteinExistence type="predicted"/>
<dbReference type="EMBL" id="PDCK01000043">
    <property type="protein sequence ID" value="PRQ32284.1"/>
    <property type="molecule type" value="Genomic_DNA"/>
</dbReference>
<dbReference type="PANTHER" id="PTHR36766">
    <property type="entry name" value="PLANT BROAD-SPECTRUM MILDEW RESISTANCE PROTEIN RPW8"/>
    <property type="match status" value="1"/>
</dbReference>
<dbReference type="PANTHER" id="PTHR36766:SF40">
    <property type="entry name" value="DISEASE RESISTANCE PROTEIN RGA3"/>
    <property type="match status" value="1"/>
</dbReference>
<dbReference type="InterPro" id="IPR042197">
    <property type="entry name" value="Apaf_helical"/>
</dbReference>
<keyword evidence="1" id="KW-0677">Repeat</keyword>
<dbReference type="AlphaFoldDB" id="A0A2P6QDP2"/>
<dbReference type="GO" id="GO:0005524">
    <property type="term" value="F:ATP binding"/>
    <property type="evidence" value="ECO:0007669"/>
    <property type="project" value="UniProtKB-KW"/>
</dbReference>
<dbReference type="FunFam" id="3.40.50.300:FF:001091">
    <property type="entry name" value="Probable disease resistance protein At1g61300"/>
    <property type="match status" value="1"/>
</dbReference>
<sequence length="394" mass="43985">MALEVVGGAFLSSALAVLFDRMASRPVVDFIRGNKTTAGLLHKLKIKLLSVNKLLDDAEEKQLRNSRVRGWLNELKDVLFHADDLLDEIKTVALRCKMEQEDSGSNSTNQVLNFSSISFHELDKSLEPRILEILDRLQLIVDEKDVLDLKEGVRGRPHGRLPTTSLVEESGVYGRDEEKEAIIKLLLADGMTGNKTDVLPIVGMGGLGKTTLAQLVYNDDRVKQHFDHQSWSCVSEEFDVIKITQTLYGAVTSEVCNITDLDTVQVKLKKKLTGKKFLFVLDDVWTVNTMEWDLLSRPFECGGHGSKIIVTTRNEGVACRMGTLQCQHLMQLSEENCWLLFGKHAFKNGGVTADLSHEVIGKQIVQKCKGLPLAAKSLGDFYVLNQVLRSGKKY</sequence>
<keyword evidence="9" id="KW-1185">Reference proteome</keyword>
<evidence type="ECO:0000256" key="4">
    <source>
        <dbReference type="ARBA" id="ARBA00022840"/>
    </source>
</evidence>
<dbReference type="InterPro" id="IPR002182">
    <property type="entry name" value="NB-ARC"/>
</dbReference>
<reference evidence="8 9" key="1">
    <citation type="journal article" date="2018" name="Nat. Genet.">
        <title>The Rosa genome provides new insights in the design of modern roses.</title>
        <authorList>
            <person name="Bendahmane M."/>
        </authorList>
    </citation>
    <scope>NUCLEOTIDE SEQUENCE [LARGE SCALE GENOMIC DNA]</scope>
    <source>
        <strain evidence="9">cv. Old Blush</strain>
    </source>
</reference>
<keyword evidence="5" id="KW-0732">Signal</keyword>
<comment type="caution">
    <text evidence="8">The sequence shown here is derived from an EMBL/GenBank/DDBJ whole genome shotgun (WGS) entry which is preliminary data.</text>
</comment>
<evidence type="ECO:0000256" key="1">
    <source>
        <dbReference type="ARBA" id="ARBA00022737"/>
    </source>
</evidence>
<dbReference type="OMA" id="ISFMRER"/>
<keyword evidence="4" id="KW-0067">ATP-binding</keyword>
<dbReference type="SUPFAM" id="SSF52540">
    <property type="entry name" value="P-loop containing nucleoside triphosphate hydrolases"/>
    <property type="match status" value="1"/>
</dbReference>
<accession>A0A2P6QDP2</accession>
<name>A0A2P6QDP2_ROSCH</name>
<dbReference type="GO" id="GO:0006952">
    <property type="term" value="P:defense response"/>
    <property type="evidence" value="ECO:0007669"/>
    <property type="project" value="UniProtKB-KW"/>
</dbReference>
<dbReference type="Gene3D" id="1.20.5.4130">
    <property type="match status" value="1"/>
</dbReference>
<keyword evidence="8" id="KW-0378">Hydrolase</keyword>